<accession>A0ABY0P293</accession>
<protein>
    <submittedName>
        <fullName evidence="1">Uncharacterized protein</fullName>
    </submittedName>
</protein>
<sequence length="127" mass="13866">MESAELVKVSPMQVRVATVQVDGEVAGADAFNMDHFGGILPNVGDQFLLIRSPDDYDTVTVQRRYFTTEAATRSIYWTLVVKVAEACSQFTQVATNALAVTDYLEAAKQGGPVPEVVAKRRKTNRVG</sequence>
<dbReference type="Proteomes" id="UP000199468">
    <property type="component" value="Unassembled WGS sequence"/>
</dbReference>
<dbReference type="RefSeq" id="WP_091858706.1">
    <property type="nucleotide sequence ID" value="NZ_FNBZ01000005.1"/>
</dbReference>
<reference evidence="1 2" key="1">
    <citation type="submission" date="2016-10" db="EMBL/GenBank/DDBJ databases">
        <authorList>
            <person name="Varghese N."/>
            <person name="Submissions S."/>
        </authorList>
    </citation>
    <scope>NUCLEOTIDE SEQUENCE [LARGE SCALE GENOMIC DNA]</scope>
    <source>
        <strain evidence="1 2">DSM 26672</strain>
    </source>
</reference>
<evidence type="ECO:0000313" key="2">
    <source>
        <dbReference type="Proteomes" id="UP000199468"/>
    </source>
</evidence>
<evidence type="ECO:0000313" key="1">
    <source>
        <dbReference type="EMBL" id="SDG83535.1"/>
    </source>
</evidence>
<comment type="caution">
    <text evidence="1">The sequence shown here is derived from an EMBL/GenBank/DDBJ whole genome shotgun (WGS) entry which is preliminary data.</text>
</comment>
<keyword evidence="2" id="KW-1185">Reference proteome</keyword>
<name>A0ABY0P293_9HYPH</name>
<proteinExistence type="predicted"/>
<dbReference type="EMBL" id="FNBZ01000005">
    <property type="protein sequence ID" value="SDG83535.1"/>
    <property type="molecule type" value="Genomic_DNA"/>
</dbReference>
<gene>
    <name evidence="1" type="ORF">SAMN05421844_105404</name>
</gene>
<organism evidence="1 2">
    <name type="scientific">Bosea robiniae</name>
    <dbReference type="NCBI Taxonomy" id="1036780"/>
    <lineage>
        <taxon>Bacteria</taxon>
        <taxon>Pseudomonadati</taxon>
        <taxon>Pseudomonadota</taxon>
        <taxon>Alphaproteobacteria</taxon>
        <taxon>Hyphomicrobiales</taxon>
        <taxon>Boseaceae</taxon>
        <taxon>Bosea</taxon>
    </lineage>
</organism>